<keyword evidence="16" id="KW-1185">Reference proteome</keyword>
<evidence type="ECO:0000256" key="2">
    <source>
        <dbReference type="ARBA" id="ARBA00004496"/>
    </source>
</evidence>
<proteinExistence type="inferred from homology"/>
<dbReference type="HAMAP" id="MF_00328">
    <property type="entry name" value="Guanylate_kinase"/>
    <property type="match status" value="1"/>
</dbReference>
<dbReference type="KEGG" id="aoe:Clos_1423"/>
<dbReference type="NCBIfam" id="TIGR03263">
    <property type="entry name" value="guanyl_kin"/>
    <property type="match status" value="1"/>
</dbReference>
<evidence type="ECO:0000256" key="10">
    <source>
        <dbReference type="ARBA" id="ARBA00022840"/>
    </source>
</evidence>
<evidence type="ECO:0000256" key="3">
    <source>
        <dbReference type="ARBA" id="ARBA00005790"/>
    </source>
</evidence>
<dbReference type="InterPro" id="IPR020590">
    <property type="entry name" value="Guanylate_kinase_CS"/>
</dbReference>
<dbReference type="GO" id="GO:0005829">
    <property type="term" value="C:cytosol"/>
    <property type="evidence" value="ECO:0007669"/>
    <property type="project" value="TreeGrafter"/>
</dbReference>
<sequence length="200" mass="22629">MSSKGLLIVVSGPSGAGKGTICKELLNQNPQIKVSISATTRQPRNGEIKGINYFFIDKNKFELMIKNDDFLEYATVYDNYYGTPKEYVMKNLEDGNDVLLEIDIVGALQIKDRFKDAVFIFILPPSLEELKNRIVGRGTESLADIEKRHGSAISEIEQFIKYDYAVINEDVLKAVGDIEAIIRAEKCRVLRRTEEIQSKF</sequence>
<comment type="function">
    <text evidence="1 13">Essential for recycling GMP and indirectly, cGMP.</text>
</comment>
<dbReference type="FunFam" id="3.30.63.10:FF:000005">
    <property type="entry name" value="Guanylate kinase"/>
    <property type="match status" value="1"/>
</dbReference>
<dbReference type="Gene3D" id="3.40.50.300">
    <property type="entry name" value="P-loop containing nucleotide triphosphate hydrolases"/>
    <property type="match status" value="1"/>
</dbReference>
<dbReference type="STRING" id="350688.Clos_1423"/>
<reference evidence="16" key="1">
    <citation type="submission" date="2007-10" db="EMBL/GenBank/DDBJ databases">
        <title>Complete genome of Alkaliphilus oremlandii OhILAs.</title>
        <authorList>
            <person name="Copeland A."/>
            <person name="Lucas S."/>
            <person name="Lapidus A."/>
            <person name="Barry K."/>
            <person name="Detter J.C."/>
            <person name="Glavina del Rio T."/>
            <person name="Hammon N."/>
            <person name="Israni S."/>
            <person name="Dalin E."/>
            <person name="Tice H."/>
            <person name="Pitluck S."/>
            <person name="Chain P."/>
            <person name="Malfatti S."/>
            <person name="Shin M."/>
            <person name="Vergez L."/>
            <person name="Schmutz J."/>
            <person name="Larimer F."/>
            <person name="Land M."/>
            <person name="Hauser L."/>
            <person name="Kyrpides N."/>
            <person name="Mikhailova N."/>
            <person name="Stolz J.F."/>
            <person name="Dawson A."/>
            <person name="Fisher E."/>
            <person name="Crable B."/>
            <person name="Perera E."/>
            <person name="Lisak J."/>
            <person name="Ranganathan M."/>
            <person name="Basu P."/>
            <person name="Richardson P."/>
        </authorList>
    </citation>
    <scope>NUCLEOTIDE SEQUENCE [LARGE SCALE GENOMIC DNA]</scope>
    <source>
        <strain evidence="16">OhILAs</strain>
    </source>
</reference>
<evidence type="ECO:0000256" key="12">
    <source>
        <dbReference type="ARBA" id="ARBA00048594"/>
    </source>
</evidence>
<dbReference type="InterPro" id="IPR017665">
    <property type="entry name" value="Guanylate_kinase"/>
</dbReference>
<keyword evidence="8 13" id="KW-0547">Nucleotide-binding</keyword>
<feature type="binding site" evidence="13">
    <location>
        <begin position="12"/>
        <end position="19"/>
    </location>
    <ligand>
        <name>ATP</name>
        <dbReference type="ChEBI" id="CHEBI:30616"/>
    </ligand>
</feature>
<evidence type="ECO:0000313" key="16">
    <source>
        <dbReference type="Proteomes" id="UP000000269"/>
    </source>
</evidence>
<gene>
    <name evidence="13" type="primary">gmk</name>
    <name evidence="15" type="ordered locus">Clos_1423</name>
</gene>
<evidence type="ECO:0000256" key="5">
    <source>
        <dbReference type="ARBA" id="ARBA00016296"/>
    </source>
</evidence>
<evidence type="ECO:0000256" key="8">
    <source>
        <dbReference type="ARBA" id="ARBA00022741"/>
    </source>
</evidence>
<dbReference type="SUPFAM" id="SSF52540">
    <property type="entry name" value="P-loop containing nucleoside triphosphate hydrolases"/>
    <property type="match status" value="1"/>
</dbReference>
<dbReference type="GO" id="GO:0004385">
    <property type="term" value="F:GMP kinase activity"/>
    <property type="evidence" value="ECO:0007669"/>
    <property type="project" value="UniProtKB-UniRule"/>
</dbReference>
<dbReference type="Pfam" id="PF00625">
    <property type="entry name" value="Guanylate_kin"/>
    <property type="match status" value="1"/>
</dbReference>
<feature type="domain" description="Guanylate kinase-like" evidence="14">
    <location>
        <begin position="5"/>
        <end position="183"/>
    </location>
</feature>
<dbReference type="PANTHER" id="PTHR23117">
    <property type="entry name" value="GUANYLATE KINASE-RELATED"/>
    <property type="match status" value="1"/>
</dbReference>
<dbReference type="AlphaFoldDB" id="A8MH80"/>
<dbReference type="Proteomes" id="UP000000269">
    <property type="component" value="Chromosome"/>
</dbReference>
<evidence type="ECO:0000256" key="9">
    <source>
        <dbReference type="ARBA" id="ARBA00022777"/>
    </source>
</evidence>
<dbReference type="eggNOG" id="COG0194">
    <property type="taxonomic scope" value="Bacteria"/>
</dbReference>
<dbReference type="EMBL" id="CP000853">
    <property type="protein sequence ID" value="ABW18967.1"/>
    <property type="molecule type" value="Genomic_DNA"/>
</dbReference>
<comment type="catalytic activity">
    <reaction evidence="12 13">
        <text>GMP + ATP = GDP + ADP</text>
        <dbReference type="Rhea" id="RHEA:20780"/>
        <dbReference type="ChEBI" id="CHEBI:30616"/>
        <dbReference type="ChEBI" id="CHEBI:58115"/>
        <dbReference type="ChEBI" id="CHEBI:58189"/>
        <dbReference type="ChEBI" id="CHEBI:456216"/>
        <dbReference type="EC" id="2.7.4.8"/>
    </reaction>
</comment>
<evidence type="ECO:0000256" key="11">
    <source>
        <dbReference type="ARBA" id="ARBA00030128"/>
    </source>
</evidence>
<evidence type="ECO:0000256" key="1">
    <source>
        <dbReference type="ARBA" id="ARBA00003531"/>
    </source>
</evidence>
<dbReference type="Gene3D" id="3.30.63.10">
    <property type="entry name" value="Guanylate Kinase phosphate binding domain"/>
    <property type="match status" value="1"/>
</dbReference>
<name>A8MH80_ALKOO</name>
<comment type="subcellular location">
    <subcellularLocation>
        <location evidence="2 13">Cytoplasm</location>
    </subcellularLocation>
</comment>
<dbReference type="EC" id="2.7.4.8" evidence="4 13"/>
<dbReference type="GO" id="GO:0005524">
    <property type="term" value="F:ATP binding"/>
    <property type="evidence" value="ECO:0007669"/>
    <property type="project" value="UniProtKB-UniRule"/>
</dbReference>
<dbReference type="InterPro" id="IPR027417">
    <property type="entry name" value="P-loop_NTPase"/>
</dbReference>
<dbReference type="HOGENOM" id="CLU_001715_1_1_9"/>
<dbReference type="PROSITE" id="PS50052">
    <property type="entry name" value="GUANYLATE_KINASE_2"/>
    <property type="match status" value="1"/>
</dbReference>
<keyword evidence="6 13" id="KW-0963">Cytoplasm</keyword>
<organism evidence="15 16">
    <name type="scientific">Alkaliphilus oremlandii (strain OhILAs)</name>
    <name type="common">Clostridium oremlandii (strain OhILAs)</name>
    <dbReference type="NCBI Taxonomy" id="350688"/>
    <lineage>
        <taxon>Bacteria</taxon>
        <taxon>Bacillati</taxon>
        <taxon>Bacillota</taxon>
        <taxon>Clostridia</taxon>
        <taxon>Peptostreptococcales</taxon>
        <taxon>Natronincolaceae</taxon>
        <taxon>Alkaliphilus</taxon>
    </lineage>
</organism>
<keyword evidence="7 13" id="KW-0808">Transferase</keyword>
<dbReference type="SMART" id="SM00072">
    <property type="entry name" value="GuKc"/>
    <property type="match status" value="1"/>
</dbReference>
<evidence type="ECO:0000256" key="7">
    <source>
        <dbReference type="ARBA" id="ARBA00022679"/>
    </source>
</evidence>
<dbReference type="InterPro" id="IPR008144">
    <property type="entry name" value="Guanylate_kin-like_dom"/>
</dbReference>
<evidence type="ECO:0000256" key="4">
    <source>
        <dbReference type="ARBA" id="ARBA00012961"/>
    </source>
</evidence>
<comment type="similarity">
    <text evidence="3 13">Belongs to the guanylate kinase family.</text>
</comment>
<dbReference type="RefSeq" id="WP_012159279.1">
    <property type="nucleotide sequence ID" value="NC_009922.1"/>
</dbReference>
<evidence type="ECO:0000256" key="13">
    <source>
        <dbReference type="HAMAP-Rule" id="MF_00328"/>
    </source>
</evidence>
<dbReference type="OrthoDB" id="9808150at2"/>
<evidence type="ECO:0000259" key="14">
    <source>
        <dbReference type="PROSITE" id="PS50052"/>
    </source>
</evidence>
<protein>
    <recommendedName>
        <fullName evidence="5 13">Guanylate kinase</fullName>
        <ecNumber evidence="4 13">2.7.4.8</ecNumber>
    </recommendedName>
    <alternativeName>
        <fullName evidence="11 13">GMP kinase</fullName>
    </alternativeName>
</protein>
<dbReference type="InterPro" id="IPR008145">
    <property type="entry name" value="GK/Ca_channel_bsu"/>
</dbReference>
<dbReference type="CDD" id="cd00071">
    <property type="entry name" value="GMPK"/>
    <property type="match status" value="1"/>
</dbReference>
<accession>A8MH80</accession>
<dbReference type="PROSITE" id="PS00856">
    <property type="entry name" value="GUANYLATE_KINASE_1"/>
    <property type="match status" value="1"/>
</dbReference>
<keyword evidence="9 13" id="KW-0418">Kinase</keyword>
<dbReference type="PANTHER" id="PTHR23117:SF13">
    <property type="entry name" value="GUANYLATE KINASE"/>
    <property type="match status" value="1"/>
</dbReference>
<keyword evidence="10 13" id="KW-0067">ATP-binding</keyword>
<evidence type="ECO:0000313" key="15">
    <source>
        <dbReference type="EMBL" id="ABW18967.1"/>
    </source>
</evidence>
<evidence type="ECO:0000256" key="6">
    <source>
        <dbReference type="ARBA" id="ARBA00022490"/>
    </source>
</evidence>